<evidence type="ECO:0000256" key="2">
    <source>
        <dbReference type="ARBA" id="ARBA00008420"/>
    </source>
</evidence>
<dbReference type="GO" id="GO:0046316">
    <property type="term" value="F:gluconokinase activity"/>
    <property type="evidence" value="ECO:0007669"/>
    <property type="project" value="UniProtKB-EC"/>
</dbReference>
<dbReference type="GO" id="GO:0005975">
    <property type="term" value="P:carbohydrate metabolic process"/>
    <property type="evidence" value="ECO:0007669"/>
    <property type="project" value="InterPro"/>
</dbReference>
<name>A0A7L5AM13_9MICO</name>
<dbReference type="GO" id="GO:0005524">
    <property type="term" value="F:ATP binding"/>
    <property type="evidence" value="ECO:0007669"/>
    <property type="project" value="UniProtKB-KW"/>
</dbReference>
<evidence type="ECO:0000256" key="5">
    <source>
        <dbReference type="ARBA" id="ARBA00022741"/>
    </source>
</evidence>
<organism evidence="10 11">
    <name type="scientific">Marisediminicola antarctica</name>
    <dbReference type="NCBI Taxonomy" id="674079"/>
    <lineage>
        <taxon>Bacteria</taxon>
        <taxon>Bacillati</taxon>
        <taxon>Actinomycetota</taxon>
        <taxon>Actinomycetes</taxon>
        <taxon>Micrococcales</taxon>
        <taxon>Microbacteriaceae</taxon>
        <taxon>Marisediminicola</taxon>
    </lineage>
</organism>
<dbReference type="Pfam" id="PF01202">
    <property type="entry name" value="SKI"/>
    <property type="match status" value="1"/>
</dbReference>
<reference evidence="10 11" key="1">
    <citation type="submission" date="2016-09" db="EMBL/GenBank/DDBJ databases">
        <title>Complete genome sequence of microbes from the polar regions.</title>
        <authorList>
            <person name="Liao L."/>
            <person name="Chen B."/>
        </authorList>
    </citation>
    <scope>NUCLEOTIDE SEQUENCE [LARGE SCALE GENOMIC DNA]</scope>
    <source>
        <strain evidence="10 11">ZS314</strain>
    </source>
</reference>
<evidence type="ECO:0000256" key="8">
    <source>
        <dbReference type="ARBA" id="ARBA00048090"/>
    </source>
</evidence>
<evidence type="ECO:0000256" key="1">
    <source>
        <dbReference type="ARBA" id="ARBA00004761"/>
    </source>
</evidence>
<dbReference type="SUPFAM" id="SSF52540">
    <property type="entry name" value="P-loop containing nucleoside triphosphate hydrolases"/>
    <property type="match status" value="1"/>
</dbReference>
<dbReference type="NCBIfam" id="TIGR01313">
    <property type="entry name" value="therm_gnt_kin"/>
    <property type="match status" value="1"/>
</dbReference>
<dbReference type="RefSeq" id="WP_236966679.1">
    <property type="nucleotide sequence ID" value="NZ_CP017146.1"/>
</dbReference>
<comment type="pathway">
    <text evidence="1">Carbohydrate acid metabolism.</text>
</comment>
<dbReference type="InterPro" id="IPR031322">
    <property type="entry name" value="Shikimate/glucono_kinase"/>
</dbReference>
<dbReference type="Proteomes" id="UP000464507">
    <property type="component" value="Chromosome"/>
</dbReference>
<dbReference type="CDD" id="cd02021">
    <property type="entry name" value="GntK"/>
    <property type="match status" value="1"/>
</dbReference>
<dbReference type="KEGG" id="mant:BHD05_06315"/>
<accession>A0A7L5AM13</accession>
<comment type="catalytic activity">
    <reaction evidence="8 9">
        <text>D-gluconate + ATP = 6-phospho-D-gluconate + ADP + H(+)</text>
        <dbReference type="Rhea" id="RHEA:19433"/>
        <dbReference type="ChEBI" id="CHEBI:15378"/>
        <dbReference type="ChEBI" id="CHEBI:18391"/>
        <dbReference type="ChEBI" id="CHEBI:30616"/>
        <dbReference type="ChEBI" id="CHEBI:58759"/>
        <dbReference type="ChEBI" id="CHEBI:456216"/>
        <dbReference type="EC" id="2.7.1.12"/>
    </reaction>
</comment>
<dbReference type="PANTHER" id="PTHR43442">
    <property type="entry name" value="GLUCONOKINASE-RELATED"/>
    <property type="match status" value="1"/>
</dbReference>
<keyword evidence="5 9" id="KW-0547">Nucleotide-binding</keyword>
<dbReference type="InterPro" id="IPR027417">
    <property type="entry name" value="P-loop_NTPase"/>
</dbReference>
<proteinExistence type="inferred from homology"/>
<comment type="similarity">
    <text evidence="2 9">Belongs to the gluconokinase GntK/GntV family.</text>
</comment>
<dbReference type="EC" id="2.7.1.12" evidence="3 9"/>
<evidence type="ECO:0000313" key="10">
    <source>
        <dbReference type="EMBL" id="QHO69319.1"/>
    </source>
</evidence>
<sequence>MVNRIPPIVVMGVQGSGKSTIGSLLAERLGIAFLDGDSLHSEDNVLSMAAGNALSDEQRMPWLREVGNALARGRNDGIVVACSALKRSYRDLLRESAADLFVVDPEGSMELVAARISARQHEYMPPALLQSQYDTLEPLEADESGVIVDIAFPPPEILDAIDDALGLEALKRVSFAPHAVPRGSSVAD</sequence>
<keyword evidence="4 9" id="KW-0808">Transferase</keyword>
<dbReference type="InterPro" id="IPR006001">
    <property type="entry name" value="Therm_gnt_kin"/>
</dbReference>
<dbReference type="Gene3D" id="3.40.50.300">
    <property type="entry name" value="P-loop containing nucleotide triphosphate hydrolases"/>
    <property type="match status" value="1"/>
</dbReference>
<gene>
    <name evidence="10" type="ORF">BHD05_06315</name>
</gene>
<evidence type="ECO:0000313" key="11">
    <source>
        <dbReference type="Proteomes" id="UP000464507"/>
    </source>
</evidence>
<evidence type="ECO:0000256" key="4">
    <source>
        <dbReference type="ARBA" id="ARBA00022679"/>
    </source>
</evidence>
<evidence type="ECO:0000256" key="6">
    <source>
        <dbReference type="ARBA" id="ARBA00022777"/>
    </source>
</evidence>
<protein>
    <recommendedName>
        <fullName evidence="3 9">Gluconokinase</fullName>
        <ecNumber evidence="3 9">2.7.1.12</ecNumber>
    </recommendedName>
</protein>
<dbReference type="EMBL" id="CP017146">
    <property type="protein sequence ID" value="QHO69319.1"/>
    <property type="molecule type" value="Genomic_DNA"/>
</dbReference>
<dbReference type="AlphaFoldDB" id="A0A7L5AM13"/>
<evidence type="ECO:0000256" key="3">
    <source>
        <dbReference type="ARBA" id="ARBA00012054"/>
    </source>
</evidence>
<keyword evidence="6 9" id="KW-0418">Kinase</keyword>
<keyword evidence="11" id="KW-1185">Reference proteome</keyword>
<dbReference type="GO" id="GO:0005737">
    <property type="term" value="C:cytoplasm"/>
    <property type="evidence" value="ECO:0007669"/>
    <property type="project" value="TreeGrafter"/>
</dbReference>
<keyword evidence="7 9" id="KW-0067">ATP-binding</keyword>
<dbReference type="PANTHER" id="PTHR43442:SF3">
    <property type="entry name" value="GLUCONOKINASE-RELATED"/>
    <property type="match status" value="1"/>
</dbReference>
<evidence type="ECO:0000256" key="7">
    <source>
        <dbReference type="ARBA" id="ARBA00022840"/>
    </source>
</evidence>
<evidence type="ECO:0000256" key="9">
    <source>
        <dbReference type="RuleBase" id="RU363066"/>
    </source>
</evidence>